<evidence type="ECO:0000313" key="2">
    <source>
        <dbReference type="EMBL" id="QSS66112.1"/>
    </source>
</evidence>
<dbReference type="AlphaFoldDB" id="A0A8A1MNB0"/>
<proteinExistence type="predicted"/>
<organism evidence="2 3">
    <name type="scientific">Ajellomyces capsulatus</name>
    <name type="common">Darling's disease fungus</name>
    <name type="synonym">Histoplasma capsulatum</name>
    <dbReference type="NCBI Taxonomy" id="5037"/>
    <lineage>
        <taxon>Eukaryota</taxon>
        <taxon>Fungi</taxon>
        <taxon>Dikarya</taxon>
        <taxon>Ascomycota</taxon>
        <taxon>Pezizomycotina</taxon>
        <taxon>Eurotiomycetes</taxon>
        <taxon>Eurotiomycetidae</taxon>
        <taxon>Onygenales</taxon>
        <taxon>Ajellomycetaceae</taxon>
        <taxon>Histoplasma</taxon>
    </lineage>
</organism>
<dbReference type="Proteomes" id="UP000663671">
    <property type="component" value="Chromosome 3"/>
</dbReference>
<reference evidence="2" key="1">
    <citation type="submission" date="2021-01" db="EMBL/GenBank/DDBJ databases">
        <title>Chromosome-level genome assembly of a human fungal pathogen reveals clustering of transcriptionally co-regulated genes.</title>
        <authorList>
            <person name="Voorhies M."/>
            <person name="Cohen S."/>
            <person name="Shea T.P."/>
            <person name="Petrus S."/>
            <person name="Munoz J.F."/>
            <person name="Poplawski S."/>
            <person name="Goldman W.E."/>
            <person name="Michael T."/>
            <person name="Cuomo C.A."/>
            <person name="Sil A."/>
            <person name="Beyhan S."/>
        </authorList>
    </citation>
    <scope>NUCLEOTIDE SEQUENCE</scope>
    <source>
        <strain evidence="2">WU24</strain>
    </source>
</reference>
<feature type="compositionally biased region" description="Basic and acidic residues" evidence="1">
    <location>
        <begin position="7"/>
        <end position="22"/>
    </location>
</feature>
<evidence type="ECO:0000313" key="3">
    <source>
        <dbReference type="Proteomes" id="UP000663671"/>
    </source>
</evidence>
<dbReference type="VEuPathDB" id="FungiDB:I7I51_06963"/>
<name>A0A8A1MNB0_AJECA</name>
<gene>
    <name evidence="2" type="ORF">I7I51_06963</name>
</gene>
<feature type="region of interest" description="Disordered" evidence="1">
    <location>
        <begin position="1"/>
        <end position="30"/>
    </location>
</feature>
<evidence type="ECO:0000256" key="1">
    <source>
        <dbReference type="SAM" id="MobiDB-lite"/>
    </source>
</evidence>
<feature type="compositionally biased region" description="Polar residues" evidence="1">
    <location>
        <begin position="55"/>
        <end position="68"/>
    </location>
</feature>
<dbReference type="EMBL" id="CP069115">
    <property type="protein sequence ID" value="QSS66112.1"/>
    <property type="molecule type" value="Genomic_DNA"/>
</dbReference>
<feature type="region of interest" description="Disordered" evidence="1">
    <location>
        <begin position="43"/>
        <end position="69"/>
    </location>
</feature>
<protein>
    <submittedName>
        <fullName evidence="2">Uncharacterized protein</fullName>
    </submittedName>
</protein>
<accession>A0A8A1MNB0</accession>
<sequence length="148" mass="17132">MLQRGHQNNEERSSNEERTQGKRHERKWKQKSEWHRGEYLWGTRGPEVSWGQLAGSESNEGGKTSTETVKSDVSIGVGDHTIDASTQIKAFFLPPLVWTWNWSRLSWTDPLRHLAHVENRPLLVVSERVMRQGSRKGFIAACGRRRNR</sequence>